<dbReference type="eggNOG" id="COG0842">
    <property type="taxonomic scope" value="Bacteria"/>
</dbReference>
<dbReference type="HOGENOM" id="CLU_039483_4_2_9"/>
<keyword evidence="5" id="KW-1003">Cell membrane</keyword>
<dbReference type="Pfam" id="PF01061">
    <property type="entry name" value="ABC2_membrane"/>
    <property type="match status" value="1"/>
</dbReference>
<dbReference type="Proteomes" id="UP000007177">
    <property type="component" value="Chromosome"/>
</dbReference>
<feature type="transmembrane region" description="Helical" evidence="5">
    <location>
        <begin position="105"/>
        <end position="132"/>
    </location>
</feature>
<reference evidence="7 8" key="2">
    <citation type="journal article" date="2012" name="PLoS ONE">
        <title>An ancient pathway combining carbon dioxide fixation with the generation and utilization of a sodium ion gradient for ATP synthesis.</title>
        <authorList>
            <person name="Poehlein A."/>
            <person name="Schmidt S."/>
            <person name="Kaster A.K."/>
            <person name="Goenrich M."/>
            <person name="Vollmers J."/>
            <person name="Thurmer A."/>
            <person name="Bertsch J."/>
            <person name="Schuchmann K."/>
            <person name="Voigt B."/>
            <person name="Hecker M."/>
            <person name="Daniel R."/>
            <person name="Thauer R.K."/>
            <person name="Gottschalk G."/>
            <person name="Muller V."/>
        </authorList>
    </citation>
    <scope>NUCLEOTIDE SEQUENCE [LARGE SCALE GENOMIC DNA]</scope>
    <source>
        <strain evidence="8">ATCC 29683 / DSM 1030 / JCM 2381 / KCTC 1655 / WB1</strain>
    </source>
</reference>
<dbReference type="EMBL" id="CP002987">
    <property type="protein sequence ID" value="AFA47394.1"/>
    <property type="molecule type" value="Genomic_DNA"/>
</dbReference>
<evidence type="ECO:0000256" key="2">
    <source>
        <dbReference type="ARBA" id="ARBA00022692"/>
    </source>
</evidence>
<protein>
    <recommendedName>
        <fullName evidence="5">Transport permease protein</fullName>
    </recommendedName>
</protein>
<feature type="transmembrane region" description="Helical" evidence="5">
    <location>
        <begin position="226"/>
        <end position="249"/>
    </location>
</feature>
<evidence type="ECO:0000256" key="3">
    <source>
        <dbReference type="ARBA" id="ARBA00022989"/>
    </source>
</evidence>
<keyword evidence="2 5" id="KW-0812">Transmembrane</keyword>
<evidence type="ECO:0000259" key="6">
    <source>
        <dbReference type="PROSITE" id="PS51012"/>
    </source>
</evidence>
<dbReference type="InterPro" id="IPR000412">
    <property type="entry name" value="ABC_2_transport"/>
</dbReference>
<feature type="transmembrane region" description="Helical" evidence="5">
    <location>
        <begin position="33"/>
        <end position="53"/>
    </location>
</feature>
<sequence length="254" mass="28396">MFFNFAIIYKISKEKKMNTLFTLSLKSASREPFLLFWSIFMPIAGTLILGYLIHDPHYSLRITTGMMAMGILFYAFTTTVFTLFSQRRRGVYQLLKVTPLPLARYIISVSGAGTIISLSCGLAVLIIGSIAFQISLPWPSLIMIMIVCLLGAMGYLFLSFFISSLCKTEAQASIITNLISMPLLLSSDAFYSLDGAPAIVFAIRSLNPFQWFLNGLRSSLMVNPLTWGYSLLALTLFFAITLTLAIWSFTFTDR</sequence>
<proteinExistence type="inferred from homology"/>
<dbReference type="PANTHER" id="PTHR43229">
    <property type="entry name" value="NODULATION PROTEIN J"/>
    <property type="match status" value="1"/>
</dbReference>
<accession>H6LJ31</accession>
<dbReference type="PIRSF" id="PIRSF006648">
    <property type="entry name" value="DrrB"/>
    <property type="match status" value="1"/>
</dbReference>
<reference evidence="8" key="1">
    <citation type="submission" date="2011-07" db="EMBL/GenBank/DDBJ databases">
        <title>Complete genome sequence of Acetobacterium woodii.</title>
        <authorList>
            <person name="Poehlein A."/>
            <person name="Schmidt S."/>
            <person name="Kaster A.-K."/>
            <person name="Goenrich M."/>
            <person name="Vollmers J."/>
            <person name="Thuermer A."/>
            <person name="Gottschalk G."/>
            <person name="Thauer R.K."/>
            <person name="Daniel R."/>
            <person name="Mueller V."/>
        </authorList>
    </citation>
    <scope>NUCLEOTIDE SEQUENCE [LARGE SCALE GENOMIC DNA]</scope>
    <source>
        <strain evidence="8">ATCC 29683 / DSM 1030 / JCM 2381 / KCTC 1655 / WB1</strain>
    </source>
</reference>
<evidence type="ECO:0000313" key="7">
    <source>
        <dbReference type="EMBL" id="AFA47394.1"/>
    </source>
</evidence>
<dbReference type="InterPro" id="IPR051784">
    <property type="entry name" value="Nod_factor_ABC_transporter"/>
</dbReference>
<gene>
    <name evidence="7" type="ordered locus">Awo_c05950</name>
</gene>
<feature type="transmembrane region" description="Helical" evidence="5">
    <location>
        <begin position="65"/>
        <end position="84"/>
    </location>
</feature>
<dbReference type="GO" id="GO:0140359">
    <property type="term" value="F:ABC-type transporter activity"/>
    <property type="evidence" value="ECO:0007669"/>
    <property type="project" value="InterPro"/>
</dbReference>
<comment type="caution">
    <text evidence="5">Lacks conserved residue(s) required for the propagation of feature annotation.</text>
</comment>
<dbReference type="AlphaFoldDB" id="H6LJ31"/>
<dbReference type="STRING" id="931626.Awo_c05950"/>
<dbReference type="OrthoDB" id="9774758at2"/>
<dbReference type="PANTHER" id="PTHR43229:SF2">
    <property type="entry name" value="NODULATION PROTEIN J"/>
    <property type="match status" value="1"/>
</dbReference>
<organism evidence="7 8">
    <name type="scientific">Acetobacterium woodii (strain ATCC 29683 / DSM 1030 / JCM 2381 / KCTC 1655 / WB1)</name>
    <dbReference type="NCBI Taxonomy" id="931626"/>
    <lineage>
        <taxon>Bacteria</taxon>
        <taxon>Bacillati</taxon>
        <taxon>Bacillota</taxon>
        <taxon>Clostridia</taxon>
        <taxon>Eubacteriales</taxon>
        <taxon>Eubacteriaceae</taxon>
        <taxon>Acetobacterium</taxon>
    </lineage>
</organism>
<keyword evidence="4 5" id="KW-0472">Membrane</keyword>
<feature type="domain" description="ABC transmembrane type-2" evidence="6">
    <location>
        <begin position="23"/>
        <end position="252"/>
    </location>
</feature>
<evidence type="ECO:0000313" key="8">
    <source>
        <dbReference type="Proteomes" id="UP000007177"/>
    </source>
</evidence>
<evidence type="ECO:0000256" key="5">
    <source>
        <dbReference type="RuleBase" id="RU361157"/>
    </source>
</evidence>
<evidence type="ECO:0000256" key="4">
    <source>
        <dbReference type="ARBA" id="ARBA00023136"/>
    </source>
</evidence>
<dbReference type="GO" id="GO:0043190">
    <property type="term" value="C:ATP-binding cassette (ABC) transporter complex"/>
    <property type="evidence" value="ECO:0007669"/>
    <property type="project" value="InterPro"/>
</dbReference>
<keyword evidence="3 5" id="KW-1133">Transmembrane helix</keyword>
<evidence type="ECO:0000256" key="1">
    <source>
        <dbReference type="ARBA" id="ARBA00004141"/>
    </source>
</evidence>
<dbReference type="KEGG" id="awo:Awo_c05950"/>
<dbReference type="PROSITE" id="PS51012">
    <property type="entry name" value="ABC_TM2"/>
    <property type="match status" value="1"/>
</dbReference>
<dbReference type="InterPro" id="IPR013525">
    <property type="entry name" value="ABC2_TM"/>
</dbReference>
<comment type="subcellular location">
    <subcellularLocation>
        <location evidence="5">Cell membrane</location>
        <topology evidence="5">Multi-pass membrane protein</topology>
    </subcellularLocation>
    <subcellularLocation>
        <location evidence="1">Membrane</location>
        <topology evidence="1">Multi-pass membrane protein</topology>
    </subcellularLocation>
</comment>
<dbReference type="InterPro" id="IPR047817">
    <property type="entry name" value="ABC2_TM_bact-type"/>
</dbReference>
<keyword evidence="5" id="KW-0813">Transport</keyword>
<feature type="transmembrane region" description="Helical" evidence="5">
    <location>
        <begin position="138"/>
        <end position="162"/>
    </location>
</feature>
<keyword evidence="8" id="KW-1185">Reference proteome</keyword>
<comment type="similarity">
    <text evidence="5">Belongs to the ABC-2 integral membrane protein family.</text>
</comment>
<name>H6LJ31_ACEWD</name>